<dbReference type="EMBL" id="FN649734">
    <property type="protein sequence ID" value="CBJ32334.1"/>
    <property type="molecule type" value="Genomic_DNA"/>
</dbReference>
<gene>
    <name evidence="5" type="ORF">Esi_0331_0004</name>
</gene>
<proteinExistence type="predicted"/>
<dbReference type="AlphaFoldDB" id="D7FXS1"/>
<dbReference type="PANTHER" id="PTHR16193:SF0">
    <property type="entry name" value="TETRATRICOPEPTIDE REPEAT PROTEIN 27"/>
    <property type="match status" value="1"/>
</dbReference>
<feature type="repeat" description="TPR" evidence="3">
    <location>
        <begin position="974"/>
        <end position="1007"/>
    </location>
</feature>
<dbReference type="PANTHER" id="PTHR16193">
    <property type="entry name" value="TETRATRICOPEPTIDE REPEAT PROTEIN 27"/>
    <property type="match status" value="1"/>
</dbReference>
<feature type="compositionally biased region" description="Low complexity" evidence="4">
    <location>
        <begin position="643"/>
        <end position="668"/>
    </location>
</feature>
<evidence type="ECO:0000256" key="4">
    <source>
        <dbReference type="SAM" id="MobiDB-lite"/>
    </source>
</evidence>
<dbReference type="InterPro" id="IPR011990">
    <property type="entry name" value="TPR-like_helical_dom_sf"/>
</dbReference>
<name>D7FXS1_ECTSI</name>
<feature type="region of interest" description="Disordered" evidence="4">
    <location>
        <begin position="1063"/>
        <end position="1109"/>
    </location>
</feature>
<dbReference type="InterPro" id="IPR019734">
    <property type="entry name" value="TPR_rpt"/>
</dbReference>
<dbReference type="EMBL" id="FN648522">
    <property type="protein sequence ID" value="CBJ32334.1"/>
    <property type="molecule type" value="Genomic_DNA"/>
</dbReference>
<feature type="compositionally biased region" description="Pro residues" evidence="4">
    <location>
        <begin position="613"/>
        <end position="624"/>
    </location>
</feature>
<evidence type="ECO:0000256" key="3">
    <source>
        <dbReference type="PROSITE-ProRule" id="PRU00339"/>
    </source>
</evidence>
<feature type="compositionally biased region" description="Low complexity" evidence="4">
    <location>
        <begin position="53"/>
        <end position="66"/>
    </location>
</feature>
<dbReference type="SMART" id="SM00028">
    <property type="entry name" value="TPR"/>
    <property type="match status" value="4"/>
</dbReference>
<evidence type="ECO:0000256" key="1">
    <source>
        <dbReference type="ARBA" id="ARBA00022737"/>
    </source>
</evidence>
<dbReference type="Gene3D" id="1.25.40.10">
    <property type="entry name" value="Tetratricopeptide repeat domain"/>
    <property type="match status" value="1"/>
</dbReference>
<dbReference type="PROSITE" id="PS50005">
    <property type="entry name" value="TPR"/>
    <property type="match status" value="3"/>
</dbReference>
<feature type="compositionally biased region" description="Gly residues" evidence="4">
    <location>
        <begin position="1088"/>
        <end position="1108"/>
    </location>
</feature>
<keyword evidence="1" id="KW-0677">Repeat</keyword>
<feature type="region of interest" description="Disordered" evidence="4">
    <location>
        <begin position="1"/>
        <end position="99"/>
    </location>
</feature>
<feature type="region of interest" description="Disordered" evidence="4">
    <location>
        <begin position="602"/>
        <end position="678"/>
    </location>
</feature>
<dbReference type="STRING" id="2880.D7FXS1"/>
<keyword evidence="6" id="KW-1185">Reference proteome</keyword>
<dbReference type="InParanoid" id="D7FXS1"/>
<dbReference type="SUPFAM" id="SSF48452">
    <property type="entry name" value="TPR-like"/>
    <property type="match status" value="1"/>
</dbReference>
<accession>D7FXS1</accession>
<feature type="region of interest" description="Disordered" evidence="4">
    <location>
        <begin position="254"/>
        <end position="284"/>
    </location>
</feature>
<feature type="region of interest" description="Disordered" evidence="4">
    <location>
        <begin position="403"/>
        <end position="425"/>
    </location>
</feature>
<protein>
    <submittedName>
        <fullName evidence="5">Uncharacterized protein</fullName>
    </submittedName>
</protein>
<dbReference type="InterPro" id="IPR044244">
    <property type="entry name" value="TTC27/Emw1"/>
</dbReference>
<evidence type="ECO:0000313" key="5">
    <source>
        <dbReference type="EMBL" id="CBJ32334.1"/>
    </source>
</evidence>
<organism evidence="5 6">
    <name type="scientific">Ectocarpus siliculosus</name>
    <name type="common">Brown alga</name>
    <name type="synonym">Conferva siliculosa</name>
    <dbReference type="NCBI Taxonomy" id="2880"/>
    <lineage>
        <taxon>Eukaryota</taxon>
        <taxon>Sar</taxon>
        <taxon>Stramenopiles</taxon>
        <taxon>Ochrophyta</taxon>
        <taxon>PX clade</taxon>
        <taxon>Phaeophyceae</taxon>
        <taxon>Ectocarpales</taxon>
        <taxon>Ectocarpaceae</taxon>
        <taxon>Ectocarpus</taxon>
    </lineage>
</organism>
<dbReference type="Proteomes" id="UP000002630">
    <property type="component" value="Linkage Group LG09"/>
</dbReference>
<dbReference type="eggNOG" id="KOG1128">
    <property type="taxonomic scope" value="Eukaryota"/>
</dbReference>
<evidence type="ECO:0000256" key="2">
    <source>
        <dbReference type="ARBA" id="ARBA00022803"/>
    </source>
</evidence>
<feature type="repeat" description="TPR" evidence="3">
    <location>
        <begin position="940"/>
        <end position="973"/>
    </location>
</feature>
<sequence length="1199" mass="123671">MEELLGLGAGDFEGVDFAASSDSDDEQVPNGIPDSPVDDPASPTSGPTENGMAAAPTDPASSTATTVVKPRDSTPVGDGPITGGGSPSAGESKEEAAVDAVRGAPLPEHAGEGPSAAAAAAAANLPLLRRVERCCLESRPAEVEAAVAALSSHVRGDASDGHSREGSAETADVCASKDDKAAARVCVEAMPPAVARAALDACRAALRLCRGEYEDLLRETALFSADGCTSDGGGGSRSIDACVRAFVVGGGGGSNSNTPLAEDEAHRRADAAATGAAGGGGDGRRGCPGAAAVWRAAEAAWAGAAALCLFLQENYAGPELGADRTEAICAWCADVLVGTYGGGGGGVGEEGAAGRGGGGGGGGVAQDLANIALTCDGELPYPQSSLPGSLVLARTILMAVAGTGTGRRNTPGHTAPTAASPEREAPVWSPDGFSFAVLPAAAGGSAVAAGGAGCGDSSEESFQEAVGSLSSAEWWSGRACVTHARLLISSSGRSETLWREARGLFGRAVSLFGGGAGPAVAGGGGGSGGAEVARRVSGQVWLEWGLAQHHFQDPSKGKESFARAKEASGLTAGLTGALGKRTKYQQSQIAQLVLVASSATPVGEDAGHETAPVAPPPPPAPPVPAGETTSAETPSGGDGEGGSTEAATAAGAGAIGAGPELGMSTAVGEEGRRAAARRTVHAEDSALLEDISFVQRDLENPGKLQDVDLAIILGLCLDVSNSNPRDGLTNEQMTPYIARVLRQPGCNWMIYSTALLQRAWVEFERSHARDRAALQLQALLDQHTTKLTYMQSAQSIVEDSAPVQDRLRFLCSLSFPPRWELRRDLARRYAAMGVLGSAAAEFLDLEMWEEAVECYRHMEQAHKAEKIARERLLEKETPGMLAALGDLTQDPECWQRAWDLSGGRYARAKASLARLRFGEGKYEEACGHYEEALAVKPLLTAAWFSLGVARMRLGRWQESLQAFSTVAQQEPEEGEAWGNMGAVHMHQGNWAGAAAAFTQGLKQMPSNWRMWENQAEALIRLGRWSSAAYACHRMLDLSDKSKRGVDAEFLALLVEGALKQEPLGSHTPSCMSGASSTSGEGATQTAPNGGGGVAGDGGGPAGTGGGDDLNGRPLCKQIAELLGRVVSATSTRGDARVWEVYARFNDGAGRDRSRVLDCVSKQCRALQRPGWEKDAAAVLRLATASDKLVQLYLEERAPA</sequence>
<evidence type="ECO:0000313" key="6">
    <source>
        <dbReference type="Proteomes" id="UP000002630"/>
    </source>
</evidence>
<keyword evidence="2 3" id="KW-0802">TPR repeat</keyword>
<feature type="repeat" description="TPR" evidence="3">
    <location>
        <begin position="906"/>
        <end position="939"/>
    </location>
</feature>
<dbReference type="OrthoDB" id="1936594at2759"/>
<reference evidence="5 6" key="1">
    <citation type="journal article" date="2010" name="Nature">
        <title>The Ectocarpus genome and the independent evolution of multicellularity in brown algae.</title>
        <authorList>
            <person name="Cock J.M."/>
            <person name="Sterck L."/>
            <person name="Rouze P."/>
            <person name="Scornet D."/>
            <person name="Allen A.E."/>
            <person name="Amoutzias G."/>
            <person name="Anthouard V."/>
            <person name="Artiguenave F."/>
            <person name="Aury J.M."/>
            <person name="Badger J.H."/>
            <person name="Beszteri B."/>
            <person name="Billiau K."/>
            <person name="Bonnet E."/>
            <person name="Bothwell J.H."/>
            <person name="Bowler C."/>
            <person name="Boyen C."/>
            <person name="Brownlee C."/>
            <person name="Carrano C.J."/>
            <person name="Charrier B."/>
            <person name="Cho G.Y."/>
            <person name="Coelho S.M."/>
            <person name="Collen J."/>
            <person name="Corre E."/>
            <person name="Da Silva C."/>
            <person name="Delage L."/>
            <person name="Delaroque N."/>
            <person name="Dittami S.M."/>
            <person name="Doulbeau S."/>
            <person name="Elias M."/>
            <person name="Farnham G."/>
            <person name="Gachon C.M."/>
            <person name="Gschloessl B."/>
            <person name="Heesch S."/>
            <person name="Jabbari K."/>
            <person name="Jubin C."/>
            <person name="Kawai H."/>
            <person name="Kimura K."/>
            <person name="Kloareg B."/>
            <person name="Kupper F.C."/>
            <person name="Lang D."/>
            <person name="Le Bail A."/>
            <person name="Leblanc C."/>
            <person name="Lerouge P."/>
            <person name="Lohr M."/>
            <person name="Lopez P.J."/>
            <person name="Martens C."/>
            <person name="Maumus F."/>
            <person name="Michel G."/>
            <person name="Miranda-Saavedra D."/>
            <person name="Morales J."/>
            <person name="Moreau H."/>
            <person name="Motomura T."/>
            <person name="Nagasato C."/>
            <person name="Napoli C.A."/>
            <person name="Nelson D.R."/>
            <person name="Nyvall-Collen P."/>
            <person name="Peters A.F."/>
            <person name="Pommier C."/>
            <person name="Potin P."/>
            <person name="Poulain J."/>
            <person name="Quesneville H."/>
            <person name="Read B."/>
            <person name="Rensing S.A."/>
            <person name="Ritter A."/>
            <person name="Rousvoal S."/>
            <person name="Samanta M."/>
            <person name="Samson G."/>
            <person name="Schroeder D.C."/>
            <person name="Segurens B."/>
            <person name="Strittmatter M."/>
            <person name="Tonon T."/>
            <person name="Tregear J.W."/>
            <person name="Valentin K."/>
            <person name="von Dassow P."/>
            <person name="Yamagishi T."/>
            <person name="Van de Peer Y."/>
            <person name="Wincker P."/>
        </authorList>
    </citation>
    <scope>NUCLEOTIDE SEQUENCE [LARGE SCALE GENOMIC DNA]</scope>
    <source>
        <strain evidence="6">Ec32 / CCAP1310/4</strain>
    </source>
</reference>
<feature type="compositionally biased region" description="Low complexity" evidence="4">
    <location>
        <begin position="1072"/>
        <end position="1087"/>
    </location>
</feature>
<dbReference type="Pfam" id="PF13432">
    <property type="entry name" value="TPR_16"/>
    <property type="match status" value="2"/>
</dbReference>